<dbReference type="EMBL" id="BJYZ01000027">
    <property type="protein sequence ID" value="GEO41319.1"/>
    <property type="molecule type" value="Genomic_DNA"/>
</dbReference>
<reference evidence="2 3" key="1">
    <citation type="submission" date="2019-07" db="EMBL/GenBank/DDBJ databases">
        <title>Whole genome shotgun sequence of Skermanella aerolata NBRC 106429.</title>
        <authorList>
            <person name="Hosoyama A."/>
            <person name="Uohara A."/>
            <person name="Ohji S."/>
            <person name="Ichikawa N."/>
        </authorList>
    </citation>
    <scope>NUCLEOTIDE SEQUENCE [LARGE SCALE GENOMIC DNA]</scope>
    <source>
        <strain evidence="2 3">NBRC 106429</strain>
    </source>
</reference>
<name>A0A512DXX4_9PROT</name>
<dbReference type="RefSeq" id="WP_044431562.1">
    <property type="nucleotide sequence ID" value="NZ_BJYZ01000027.1"/>
</dbReference>
<protein>
    <recommendedName>
        <fullName evidence="4">DUF2188 domain-containing protein</fullName>
    </recommendedName>
</protein>
<dbReference type="OrthoDB" id="7366779at2"/>
<proteinExistence type="predicted"/>
<evidence type="ECO:0008006" key="4">
    <source>
        <dbReference type="Google" id="ProtNLM"/>
    </source>
</evidence>
<evidence type="ECO:0000313" key="2">
    <source>
        <dbReference type="EMBL" id="GEO41319.1"/>
    </source>
</evidence>
<keyword evidence="3" id="KW-1185">Reference proteome</keyword>
<gene>
    <name evidence="2" type="ORF">SAE02_54670</name>
</gene>
<dbReference type="Proteomes" id="UP000321523">
    <property type="component" value="Unassembled WGS sequence"/>
</dbReference>
<organism evidence="2 3">
    <name type="scientific">Skermanella aerolata</name>
    <dbReference type="NCBI Taxonomy" id="393310"/>
    <lineage>
        <taxon>Bacteria</taxon>
        <taxon>Pseudomonadati</taxon>
        <taxon>Pseudomonadota</taxon>
        <taxon>Alphaproteobacteria</taxon>
        <taxon>Rhodospirillales</taxon>
        <taxon>Azospirillaceae</taxon>
        <taxon>Skermanella</taxon>
    </lineage>
</organism>
<dbReference type="AlphaFoldDB" id="A0A512DXX4"/>
<accession>A0A512DXX4</accession>
<evidence type="ECO:0000313" key="3">
    <source>
        <dbReference type="Proteomes" id="UP000321523"/>
    </source>
</evidence>
<feature type="region of interest" description="Disordered" evidence="1">
    <location>
        <begin position="1"/>
        <end position="36"/>
    </location>
</feature>
<comment type="caution">
    <text evidence="2">The sequence shown here is derived from an EMBL/GenBank/DDBJ whole genome shotgun (WGS) entry which is preliminary data.</text>
</comment>
<sequence length="138" mass="15525">MAARESGRLFTGGDGLPARRIAESPKVLQKKAGGRPCHRRLRRKGVSVLRQFYVTCRVEKWYVDEGTESHGPYLSRHDAIADAVEAAKLLAKPKKPIEVILKIRGSEAELVWSSRKSFVPVPQFFAADDRRLVEEVAR</sequence>
<evidence type="ECO:0000256" key="1">
    <source>
        <dbReference type="SAM" id="MobiDB-lite"/>
    </source>
</evidence>